<evidence type="ECO:0000256" key="1">
    <source>
        <dbReference type="ARBA" id="ARBA00004651"/>
    </source>
</evidence>
<dbReference type="NCBIfam" id="TIGR00710">
    <property type="entry name" value="efflux_Bcr_CflA"/>
    <property type="match status" value="1"/>
</dbReference>
<feature type="transmembrane region" description="Helical" evidence="8">
    <location>
        <begin position="12"/>
        <end position="31"/>
    </location>
</feature>
<keyword evidence="6 8" id="KW-1133">Transmembrane helix</keyword>
<feature type="transmembrane region" description="Helical" evidence="8">
    <location>
        <begin position="279"/>
        <end position="304"/>
    </location>
</feature>
<dbReference type="InterPro" id="IPR011701">
    <property type="entry name" value="MFS"/>
</dbReference>
<evidence type="ECO:0000256" key="6">
    <source>
        <dbReference type="ARBA" id="ARBA00022989"/>
    </source>
</evidence>
<dbReference type="EMBL" id="JABBFX010000001">
    <property type="protein sequence ID" value="NML45087.1"/>
    <property type="molecule type" value="Genomic_DNA"/>
</dbReference>
<dbReference type="InterPro" id="IPR020846">
    <property type="entry name" value="MFS_dom"/>
</dbReference>
<evidence type="ECO:0000256" key="4">
    <source>
        <dbReference type="ARBA" id="ARBA00022475"/>
    </source>
</evidence>
<dbReference type="PRINTS" id="PR01036">
    <property type="entry name" value="TCRTETB"/>
</dbReference>
<protein>
    <recommendedName>
        <fullName evidence="8">Bcr/CflA family efflux transporter</fullName>
    </recommendedName>
</protein>
<keyword evidence="11" id="KW-1185">Reference proteome</keyword>
<proteinExistence type="inferred from homology"/>
<dbReference type="InterPro" id="IPR004812">
    <property type="entry name" value="Efflux_drug-R_Bcr/CmlA"/>
</dbReference>
<dbReference type="SUPFAM" id="SSF103473">
    <property type="entry name" value="MFS general substrate transporter"/>
    <property type="match status" value="1"/>
</dbReference>
<keyword evidence="7 8" id="KW-0472">Membrane</keyword>
<feature type="transmembrane region" description="Helical" evidence="8">
    <location>
        <begin position="167"/>
        <end position="186"/>
    </location>
</feature>
<evidence type="ECO:0000313" key="11">
    <source>
        <dbReference type="Proteomes" id="UP000541185"/>
    </source>
</evidence>
<dbReference type="GO" id="GO:1990961">
    <property type="term" value="P:xenobiotic detoxification by transmembrane export across the plasma membrane"/>
    <property type="evidence" value="ECO:0007669"/>
    <property type="project" value="InterPro"/>
</dbReference>
<comment type="similarity">
    <text evidence="2 8">Belongs to the major facilitator superfamily. Bcr/CmlA family.</text>
</comment>
<organism evidence="10 11">
    <name type="scientific">Ramlibacter agri</name>
    <dbReference type="NCBI Taxonomy" id="2728837"/>
    <lineage>
        <taxon>Bacteria</taxon>
        <taxon>Pseudomonadati</taxon>
        <taxon>Pseudomonadota</taxon>
        <taxon>Betaproteobacteria</taxon>
        <taxon>Burkholderiales</taxon>
        <taxon>Comamonadaceae</taxon>
        <taxon>Ramlibacter</taxon>
    </lineage>
</organism>
<evidence type="ECO:0000259" key="9">
    <source>
        <dbReference type="PROSITE" id="PS50850"/>
    </source>
</evidence>
<evidence type="ECO:0000256" key="3">
    <source>
        <dbReference type="ARBA" id="ARBA00022448"/>
    </source>
</evidence>
<dbReference type="PANTHER" id="PTHR23502:SF132">
    <property type="entry name" value="POLYAMINE TRANSPORTER 2-RELATED"/>
    <property type="match status" value="1"/>
</dbReference>
<gene>
    <name evidence="10" type="ORF">HHL11_15115</name>
</gene>
<keyword evidence="8" id="KW-0997">Cell inner membrane</keyword>
<comment type="caution">
    <text evidence="10">The sequence shown here is derived from an EMBL/GenBank/DDBJ whole genome shotgun (WGS) entry which is preliminary data.</text>
</comment>
<feature type="transmembrane region" description="Helical" evidence="8">
    <location>
        <begin position="214"/>
        <end position="239"/>
    </location>
</feature>
<keyword evidence="4" id="KW-1003">Cell membrane</keyword>
<keyword evidence="5 8" id="KW-0812">Transmembrane</keyword>
<feature type="transmembrane region" description="Helical" evidence="8">
    <location>
        <begin position="43"/>
        <end position="66"/>
    </location>
</feature>
<feature type="transmembrane region" description="Helical" evidence="8">
    <location>
        <begin position="341"/>
        <end position="363"/>
    </location>
</feature>
<feature type="domain" description="Major facilitator superfamily (MFS) profile" evidence="9">
    <location>
        <begin position="12"/>
        <end position="395"/>
    </location>
</feature>
<dbReference type="Pfam" id="PF07690">
    <property type="entry name" value="MFS_1"/>
    <property type="match status" value="1"/>
</dbReference>
<evidence type="ECO:0000256" key="5">
    <source>
        <dbReference type="ARBA" id="ARBA00022692"/>
    </source>
</evidence>
<dbReference type="RefSeq" id="WP_169419175.1">
    <property type="nucleotide sequence ID" value="NZ_JABBFX010000001.1"/>
</dbReference>
<dbReference type="PROSITE" id="PS50850">
    <property type="entry name" value="MFS"/>
    <property type="match status" value="1"/>
</dbReference>
<comment type="subcellular location">
    <subcellularLocation>
        <location evidence="8">Cell inner membrane</location>
        <topology evidence="8">Multi-pass membrane protein</topology>
    </subcellularLocation>
    <subcellularLocation>
        <location evidence="1">Cell membrane</location>
        <topology evidence="1">Multi-pass membrane protein</topology>
    </subcellularLocation>
</comment>
<dbReference type="PANTHER" id="PTHR23502">
    <property type="entry name" value="MAJOR FACILITATOR SUPERFAMILY"/>
    <property type="match status" value="1"/>
</dbReference>
<feature type="transmembrane region" description="Helical" evidence="8">
    <location>
        <begin position="369"/>
        <end position="390"/>
    </location>
</feature>
<dbReference type="Proteomes" id="UP000541185">
    <property type="component" value="Unassembled WGS sequence"/>
</dbReference>
<feature type="transmembrane region" description="Helical" evidence="8">
    <location>
        <begin position="78"/>
        <end position="101"/>
    </location>
</feature>
<dbReference type="GO" id="GO:0005886">
    <property type="term" value="C:plasma membrane"/>
    <property type="evidence" value="ECO:0007669"/>
    <property type="project" value="UniProtKB-SubCell"/>
</dbReference>
<dbReference type="AlphaFoldDB" id="A0A848H3K4"/>
<feature type="transmembrane region" description="Helical" evidence="8">
    <location>
        <begin position="245"/>
        <end position="267"/>
    </location>
</feature>
<accession>A0A848H3K4</accession>
<evidence type="ECO:0000256" key="7">
    <source>
        <dbReference type="ARBA" id="ARBA00023136"/>
    </source>
</evidence>
<sequence>MPDSSAPQAAPPLWLLVLVTLSGTMAMHMFVPALPDAARGLGASAGAMQMAISLYVAGLAVGQLFYGPLSDSLGRRPMLLVGLALYTAAGLAAALAPGLYLLLGARLLQALGGCAGLALGRAMVRDTSHPETAVRQLAMLNLMVMVGPGLAPPIGGALAGAWGWRSVFVLLFVVGAATLAFAWRWLPETGRPTGNVGLRRVLGDYAVLLRSPRFVGLALGGGCATTSVYAFLAAAPFIFTHTLHQSVHAVGIYAGLLVLGMAAGNAITSRLSRRVPSAVLLRVGSSLSLASGVGLLVLVLAGGLSVASTMALMLLFTCGCGLASPAALAKAVSVDPLRIGAAAGLYGFSQMAVGAACTALAAVGGDPALAAAVVLVVAAVIAQVALTVALRYEPR</sequence>
<evidence type="ECO:0000256" key="8">
    <source>
        <dbReference type="RuleBase" id="RU365088"/>
    </source>
</evidence>
<keyword evidence="3 8" id="KW-0813">Transport</keyword>
<feature type="transmembrane region" description="Helical" evidence="8">
    <location>
        <begin position="310"/>
        <end position="329"/>
    </location>
</feature>
<reference evidence="10 11" key="1">
    <citation type="submission" date="2020-04" db="EMBL/GenBank/DDBJ databases">
        <title>Ramlibacter sp. G-1-2-2 isolated from soil.</title>
        <authorList>
            <person name="Dahal R.H."/>
        </authorList>
    </citation>
    <scope>NUCLEOTIDE SEQUENCE [LARGE SCALE GENOMIC DNA]</scope>
    <source>
        <strain evidence="10 11">G-1-2-2</strain>
    </source>
</reference>
<dbReference type="GO" id="GO:0042910">
    <property type="term" value="F:xenobiotic transmembrane transporter activity"/>
    <property type="evidence" value="ECO:0007669"/>
    <property type="project" value="InterPro"/>
</dbReference>
<evidence type="ECO:0000313" key="10">
    <source>
        <dbReference type="EMBL" id="NML45087.1"/>
    </source>
</evidence>
<feature type="transmembrane region" description="Helical" evidence="8">
    <location>
        <begin position="136"/>
        <end position="155"/>
    </location>
</feature>
<dbReference type="Gene3D" id="1.20.1720.10">
    <property type="entry name" value="Multidrug resistance protein D"/>
    <property type="match status" value="1"/>
</dbReference>
<evidence type="ECO:0000256" key="2">
    <source>
        <dbReference type="ARBA" id="ARBA00006236"/>
    </source>
</evidence>
<dbReference type="InterPro" id="IPR036259">
    <property type="entry name" value="MFS_trans_sf"/>
</dbReference>
<name>A0A848H3K4_9BURK</name>
<feature type="transmembrane region" description="Helical" evidence="8">
    <location>
        <begin position="107"/>
        <end position="124"/>
    </location>
</feature>